<reference evidence="2 3" key="1">
    <citation type="submission" date="2024-06" db="EMBL/GenBank/DDBJ databases">
        <title>Genomic Encyclopedia of Type Strains, Phase IV (KMG-IV): sequencing the most valuable type-strain genomes for metagenomic binning, comparative biology and taxonomic classification.</title>
        <authorList>
            <person name="Goeker M."/>
        </authorList>
    </citation>
    <scope>NUCLEOTIDE SEQUENCE [LARGE SCALE GENOMIC DNA]</scope>
    <source>
        <strain evidence="2 3">DSM 23649</strain>
    </source>
</reference>
<sequence length="107" mass="12455">MQKNQILNKKLHTGESVFSLKKWTAFSRKDYLIVSIISFMMIAVKVYVYIAFWNLIGKSIENQLRIALVSVFVSACVLVTLPVIFILRAIVTFYLNKKLQRLEELKQ</sequence>
<proteinExistence type="predicted"/>
<feature type="transmembrane region" description="Helical" evidence="1">
    <location>
        <begin position="31"/>
        <end position="52"/>
    </location>
</feature>
<keyword evidence="1" id="KW-0812">Transmembrane</keyword>
<evidence type="ECO:0000313" key="3">
    <source>
        <dbReference type="Proteomes" id="UP001549086"/>
    </source>
</evidence>
<organism evidence="2 3">
    <name type="scientific">Bartonella silvatica</name>
    <dbReference type="NCBI Taxonomy" id="357760"/>
    <lineage>
        <taxon>Bacteria</taxon>
        <taxon>Pseudomonadati</taxon>
        <taxon>Pseudomonadota</taxon>
        <taxon>Alphaproteobacteria</taxon>
        <taxon>Hyphomicrobiales</taxon>
        <taxon>Bartonellaceae</taxon>
        <taxon>Bartonella</taxon>
    </lineage>
</organism>
<gene>
    <name evidence="2" type="ORF">ABID23_000961</name>
</gene>
<evidence type="ECO:0000256" key="1">
    <source>
        <dbReference type="SAM" id="Phobius"/>
    </source>
</evidence>
<keyword evidence="1" id="KW-0472">Membrane</keyword>
<evidence type="ECO:0000313" key="2">
    <source>
        <dbReference type="EMBL" id="MET3589873.1"/>
    </source>
</evidence>
<dbReference type="Proteomes" id="UP001549086">
    <property type="component" value="Unassembled WGS sequence"/>
</dbReference>
<dbReference type="EMBL" id="JBEPLI010000008">
    <property type="protein sequence ID" value="MET3589873.1"/>
    <property type="molecule type" value="Genomic_DNA"/>
</dbReference>
<feature type="transmembrane region" description="Helical" evidence="1">
    <location>
        <begin position="64"/>
        <end position="91"/>
    </location>
</feature>
<keyword evidence="3" id="KW-1185">Reference proteome</keyword>
<dbReference type="RefSeq" id="WP_354189776.1">
    <property type="nucleotide sequence ID" value="NZ_JBEPLI010000008.1"/>
</dbReference>
<accession>A0ABV2HH37</accession>
<comment type="caution">
    <text evidence="2">The sequence shown here is derived from an EMBL/GenBank/DDBJ whole genome shotgun (WGS) entry which is preliminary data.</text>
</comment>
<name>A0ABV2HH37_9HYPH</name>
<protein>
    <submittedName>
        <fullName evidence="2">Uncharacterized membrane protein YhaH (DUF805 family)</fullName>
    </submittedName>
</protein>
<keyword evidence="1" id="KW-1133">Transmembrane helix</keyword>